<protein>
    <recommendedName>
        <fullName evidence="11">Nuclear pore complex protein Nup214</fullName>
    </recommendedName>
    <alternativeName>
        <fullName evidence="13">214 kDa nucleoporin</fullName>
    </alternativeName>
    <alternativeName>
        <fullName evidence="12">Nucleoporin Nup214</fullName>
    </alternativeName>
</protein>
<keyword evidence="6" id="KW-0811">Translocation</keyword>
<dbReference type="SUPFAM" id="SSF117289">
    <property type="entry name" value="Nucleoporin domain"/>
    <property type="match status" value="1"/>
</dbReference>
<evidence type="ECO:0000256" key="8">
    <source>
        <dbReference type="ARBA" id="ARBA00023242"/>
    </source>
</evidence>
<comment type="subcellular location">
    <subcellularLocation>
        <location evidence="1">Nucleus</location>
        <location evidence="1">Nuclear pore complex</location>
    </subcellularLocation>
</comment>
<dbReference type="InterPro" id="IPR039462">
    <property type="entry name" value="Nup159/Nup146_N"/>
</dbReference>
<dbReference type="InterPro" id="IPR026054">
    <property type="entry name" value="Nucleoporin"/>
</dbReference>
<feature type="domain" description="Nucleoporin Nup159/Nup146 N-terminal" evidence="16">
    <location>
        <begin position="106"/>
        <end position="409"/>
    </location>
</feature>
<gene>
    <name evidence="17" type="primary">NUP214</name>
</gene>
<dbReference type="GO" id="GO:0008139">
    <property type="term" value="F:nuclear localization sequence binding"/>
    <property type="evidence" value="ECO:0007669"/>
    <property type="project" value="TreeGrafter"/>
</dbReference>
<name>A0AAY4AUI6_9TELE</name>
<evidence type="ECO:0000256" key="10">
    <source>
        <dbReference type="ARBA" id="ARBA00063892"/>
    </source>
</evidence>
<evidence type="ECO:0000256" key="11">
    <source>
        <dbReference type="ARBA" id="ARBA00068360"/>
    </source>
</evidence>
<dbReference type="Proteomes" id="UP000694580">
    <property type="component" value="Chromosome 3"/>
</dbReference>
<evidence type="ECO:0000256" key="1">
    <source>
        <dbReference type="ARBA" id="ARBA00004567"/>
    </source>
</evidence>
<feature type="region of interest" description="Disordered" evidence="15">
    <location>
        <begin position="881"/>
        <end position="901"/>
    </location>
</feature>
<keyword evidence="3" id="KW-0677">Repeat</keyword>
<evidence type="ECO:0000256" key="6">
    <source>
        <dbReference type="ARBA" id="ARBA00023010"/>
    </source>
</evidence>
<keyword evidence="5" id="KW-0653">Protein transport</keyword>
<feature type="coiled-coil region" evidence="14">
    <location>
        <begin position="821"/>
        <end position="848"/>
    </location>
</feature>
<evidence type="ECO:0000256" key="12">
    <source>
        <dbReference type="ARBA" id="ARBA00077390"/>
    </source>
</evidence>
<comment type="subunit">
    <text evidence="10">Homodimer. Part of the nuclear pore complex (NPC). Interacts with NUP88. Interacts with ZFP36; this interaction increases upon lipopolysaccharide (LPS) stimulation. Interacts with DDX19. Interacts with XPO1. Interacts with XPO5.</text>
</comment>
<evidence type="ECO:0000259" key="16">
    <source>
        <dbReference type="Pfam" id="PF16755"/>
    </source>
</evidence>
<evidence type="ECO:0000256" key="13">
    <source>
        <dbReference type="ARBA" id="ARBA00083901"/>
    </source>
</evidence>
<evidence type="ECO:0000256" key="14">
    <source>
        <dbReference type="SAM" id="Coils"/>
    </source>
</evidence>
<keyword evidence="18" id="KW-1185">Reference proteome</keyword>
<reference evidence="17" key="2">
    <citation type="submission" date="2025-08" db="UniProtKB">
        <authorList>
            <consortium name="Ensembl"/>
        </authorList>
    </citation>
    <scope>IDENTIFICATION</scope>
</reference>
<evidence type="ECO:0000256" key="5">
    <source>
        <dbReference type="ARBA" id="ARBA00022927"/>
    </source>
</evidence>
<dbReference type="Pfam" id="PF16755">
    <property type="entry name" value="Beta-prop_NUP159_NUP214"/>
    <property type="match status" value="1"/>
</dbReference>
<dbReference type="AlphaFoldDB" id="A0AAY4AUI6"/>
<dbReference type="InterPro" id="IPR001680">
    <property type="entry name" value="WD40_rpt"/>
</dbReference>
<dbReference type="GO" id="GO:0006406">
    <property type="term" value="P:mRNA export from nucleus"/>
    <property type="evidence" value="ECO:0007669"/>
    <property type="project" value="UniProtKB-ARBA"/>
</dbReference>
<dbReference type="GeneTree" id="ENSGT00940000165854"/>
<comment type="function">
    <text evidence="9">Part of the nuclear pore complex. Has a critical role in nucleocytoplasmic transport. May serve as a docking site in the receptor-mediated import of substrates across the nuclear pore complex.</text>
</comment>
<dbReference type="GO" id="GO:0017056">
    <property type="term" value="F:structural constituent of nuclear pore"/>
    <property type="evidence" value="ECO:0007669"/>
    <property type="project" value="TreeGrafter"/>
</dbReference>
<evidence type="ECO:0000256" key="3">
    <source>
        <dbReference type="ARBA" id="ARBA00022737"/>
    </source>
</evidence>
<reference evidence="17" key="3">
    <citation type="submission" date="2025-09" db="UniProtKB">
        <authorList>
            <consortium name="Ensembl"/>
        </authorList>
    </citation>
    <scope>IDENTIFICATION</scope>
</reference>
<keyword evidence="4" id="KW-0509">mRNA transport</keyword>
<evidence type="ECO:0000313" key="17">
    <source>
        <dbReference type="Ensembl" id="ENSDCDP00010011046.1"/>
    </source>
</evidence>
<dbReference type="PANTHER" id="PTHR23193:SF21">
    <property type="entry name" value="NUCLEAR PORE COMPLEX PROTEIN NUP214"/>
    <property type="match status" value="1"/>
</dbReference>
<dbReference type="Ensembl" id="ENSDCDT00010011562.1">
    <property type="protein sequence ID" value="ENSDCDP00010011046.1"/>
    <property type="gene ID" value="ENSDCDG00010004870.1"/>
</dbReference>
<dbReference type="InterPro" id="IPR015943">
    <property type="entry name" value="WD40/YVTN_repeat-like_dom_sf"/>
</dbReference>
<evidence type="ECO:0000256" key="4">
    <source>
        <dbReference type="ARBA" id="ARBA00022816"/>
    </source>
</evidence>
<dbReference type="GO" id="GO:0005643">
    <property type="term" value="C:nuclear pore"/>
    <property type="evidence" value="ECO:0007669"/>
    <property type="project" value="UniProtKB-SubCell"/>
</dbReference>
<evidence type="ECO:0000256" key="15">
    <source>
        <dbReference type="SAM" id="MobiDB-lite"/>
    </source>
</evidence>
<proteinExistence type="predicted"/>
<dbReference type="SMART" id="SM00320">
    <property type="entry name" value="WD40"/>
    <property type="match status" value="2"/>
</dbReference>
<evidence type="ECO:0000256" key="9">
    <source>
        <dbReference type="ARBA" id="ARBA00055090"/>
    </source>
</evidence>
<feature type="compositionally biased region" description="Low complexity" evidence="15">
    <location>
        <begin position="881"/>
        <end position="895"/>
    </location>
</feature>
<dbReference type="Gene3D" id="2.130.10.10">
    <property type="entry name" value="YVTN repeat-like/Quinoprotein amine dehydrogenase"/>
    <property type="match status" value="1"/>
</dbReference>
<sequence>MSDDPESVPEREMKDFQFRHMKKIRVFATPRDLPKDRSSLLAISNKYGLTFVGLDRTLKVFLTRDIIAAGKREGNPNDIGPLVMTVRCFSPVDGVKGVEVSVEATMHNLALSSDELTLSVCGMSEAAGLVLAFYDVRAFLNKARQQKCPFASLRPGVDPKVSVQDLKWNPVQPTVLALCLSDGSVMIVDVTEDVKVSAQLPATVGVTCVCWSPKGKQVAVGKQDATVVQYTPQLQEKKVIPCPNFYTSDNPVKVLDVLWLSTYNFAVVYAAADGSLETPPELVVVSLPKKDDRRAERYLNFNDMLYGTATERQHHYFLCHIEDWDLVLAASAASIEVGIIAKQEDKTNWELWLLEDASRAELPVTVDSDDTLPLGMAIDYTNQEEVHISDDKKLPPSPTLMLLSTDGVLCPFSLLNTNAGVKQLTNAAMLLPLDGERQPAAALLSAVAPAPPKSSAVTFPPLQMPSTGPTPTATATATTAAVPALLSTGFSFSLPSSTSAVSSAVAPSVFSLAAAAPITSSPFPSSTGFSFTAPASKPPSAEAPASFPFSFSAPSITKPPATNPVGPAPVQVLQSVPPPARSPVPQRQPAVTPLAVLKEPATPSIRMNLNDRCSFICFKMILVCMLHYSNKCCWCFSFLQAAALTMKAMEKQLQQKKDSDPMIASFLEETGHFQKELDYLKACSEKADFRVGSNEEMKELRKECEDLHVFILEIKETTESLHGDTSTLKTTLLEGFAGAEDAKTQSELIKNKSYLQLLYKKPLDPRREEQLKEIRRLYQYVKFTAEDVNDVLDREWEKHLENRKKQKHMIIPQRETLFTTLANNLDIINQQKQKLDHLERDLQSLRLYNKTSTWSRTCSTTSEQGLDNELESLKDALLKASLDPSPKAPSKSPGKMTPAKQSKLRNFLSKRQMPPVRSTAPANLSRSSFLSPKYYEDLDDVSSTSSLSQALEMEECALLEEEEPVPLPVLVPAVSRHHAVVRTSSVQPGFMQSTPFAKMNPGLGSLISPVPTNKVHLTGADSTALATKTVKHGAPPTEKTTPVTIPAQQAAATAALRRQMASQKPSTWIGWQYSITSVKS</sequence>
<evidence type="ECO:0000313" key="18">
    <source>
        <dbReference type="Proteomes" id="UP000694580"/>
    </source>
</evidence>
<accession>A0AAY4AUI6</accession>
<keyword evidence="14" id="KW-0175">Coiled coil</keyword>
<evidence type="ECO:0000256" key="2">
    <source>
        <dbReference type="ARBA" id="ARBA00022448"/>
    </source>
</evidence>
<dbReference type="PANTHER" id="PTHR23193">
    <property type="entry name" value="NUCLEAR PORE COMPLEX PROTEIN NUP"/>
    <property type="match status" value="1"/>
</dbReference>
<keyword evidence="8" id="KW-0539">Nucleus</keyword>
<dbReference type="FunFam" id="2.130.10.10:FF:000142">
    <property type="entry name" value="Nuclear pore complex protein Nup214"/>
    <property type="match status" value="1"/>
</dbReference>
<keyword evidence="7" id="KW-0906">Nuclear pore complex</keyword>
<organism evidence="17 18">
    <name type="scientific">Denticeps clupeoides</name>
    <name type="common">denticle herring</name>
    <dbReference type="NCBI Taxonomy" id="299321"/>
    <lineage>
        <taxon>Eukaryota</taxon>
        <taxon>Metazoa</taxon>
        <taxon>Chordata</taxon>
        <taxon>Craniata</taxon>
        <taxon>Vertebrata</taxon>
        <taxon>Euteleostomi</taxon>
        <taxon>Actinopterygii</taxon>
        <taxon>Neopterygii</taxon>
        <taxon>Teleostei</taxon>
        <taxon>Clupei</taxon>
        <taxon>Clupeiformes</taxon>
        <taxon>Denticipitoidei</taxon>
        <taxon>Denticipitidae</taxon>
        <taxon>Denticeps</taxon>
    </lineage>
</organism>
<keyword evidence="2" id="KW-0813">Transport</keyword>
<evidence type="ECO:0000256" key="7">
    <source>
        <dbReference type="ARBA" id="ARBA00023132"/>
    </source>
</evidence>
<reference evidence="17 18" key="1">
    <citation type="submission" date="2020-06" db="EMBL/GenBank/DDBJ databases">
        <authorList>
            <consortium name="Wellcome Sanger Institute Data Sharing"/>
        </authorList>
    </citation>
    <scope>NUCLEOTIDE SEQUENCE [LARGE SCALE GENOMIC DNA]</scope>
</reference>
<dbReference type="GO" id="GO:0006606">
    <property type="term" value="P:protein import into nucleus"/>
    <property type="evidence" value="ECO:0007669"/>
    <property type="project" value="TreeGrafter"/>
</dbReference>